<dbReference type="FunFam" id="1.25.40.10:FF:000031">
    <property type="entry name" value="Pentatricopeptide repeat-containing protein mitochondrial"/>
    <property type="match status" value="1"/>
</dbReference>
<dbReference type="PROSITE" id="PS51375">
    <property type="entry name" value="PPR"/>
    <property type="match status" value="2"/>
</dbReference>
<dbReference type="InterPro" id="IPR046960">
    <property type="entry name" value="PPR_At4g14850-like_plant"/>
</dbReference>
<gene>
    <name evidence="5" type="ORF">DKX38_004121</name>
</gene>
<dbReference type="GO" id="GO:0003723">
    <property type="term" value="F:RNA binding"/>
    <property type="evidence" value="ECO:0007669"/>
    <property type="project" value="InterPro"/>
</dbReference>
<dbReference type="InterPro" id="IPR046849">
    <property type="entry name" value="E2_motif"/>
</dbReference>
<reference evidence="6" key="1">
    <citation type="journal article" date="2019" name="Gigascience">
        <title>De novo genome assembly of the endangered Acer yangbiense, a plant species with extremely small populations endemic to Yunnan Province, China.</title>
        <authorList>
            <person name="Yang J."/>
            <person name="Wariss H.M."/>
            <person name="Tao L."/>
            <person name="Zhang R."/>
            <person name="Yun Q."/>
            <person name="Hollingsworth P."/>
            <person name="Dao Z."/>
            <person name="Luo G."/>
            <person name="Guo H."/>
            <person name="Ma Y."/>
            <person name="Sun W."/>
        </authorList>
    </citation>
    <scope>NUCLEOTIDE SEQUENCE [LARGE SCALE GENOMIC DNA]</scope>
    <source>
        <strain evidence="6">cv. br00</strain>
    </source>
</reference>
<dbReference type="Gene3D" id="1.25.40.10">
    <property type="entry name" value="Tetratricopeptide repeat domain"/>
    <property type="match status" value="2"/>
</dbReference>
<dbReference type="Proteomes" id="UP000326939">
    <property type="component" value="Chromosome 3"/>
</dbReference>
<keyword evidence="2" id="KW-0677">Repeat</keyword>
<dbReference type="Pfam" id="PF01535">
    <property type="entry name" value="PPR"/>
    <property type="match status" value="2"/>
</dbReference>
<dbReference type="GO" id="GO:0099402">
    <property type="term" value="P:plant organ development"/>
    <property type="evidence" value="ECO:0007669"/>
    <property type="project" value="UniProtKB-ARBA"/>
</dbReference>
<evidence type="ECO:0000256" key="2">
    <source>
        <dbReference type="ARBA" id="ARBA00022737"/>
    </source>
</evidence>
<dbReference type="GO" id="GO:0008270">
    <property type="term" value="F:zinc ion binding"/>
    <property type="evidence" value="ECO:0007669"/>
    <property type="project" value="InterPro"/>
</dbReference>
<dbReference type="AlphaFoldDB" id="A0A5N5NAL6"/>
<dbReference type="Pfam" id="PF13041">
    <property type="entry name" value="PPR_2"/>
    <property type="match status" value="1"/>
</dbReference>
<evidence type="ECO:0000259" key="4">
    <source>
        <dbReference type="Pfam" id="PF14432"/>
    </source>
</evidence>
<dbReference type="InterPro" id="IPR002885">
    <property type="entry name" value="PPR_rpt"/>
</dbReference>
<dbReference type="Pfam" id="PF20431">
    <property type="entry name" value="E_motif"/>
    <property type="match status" value="1"/>
</dbReference>
<dbReference type="InterPro" id="IPR011990">
    <property type="entry name" value="TPR-like_helical_dom_sf"/>
</dbReference>
<feature type="domain" description="DYW" evidence="4">
    <location>
        <begin position="376"/>
        <end position="467"/>
    </location>
</feature>
<dbReference type="PANTHER" id="PTHR47926:SF469">
    <property type="entry name" value="DYW DOMAIN-CONTAINING PROTEIN"/>
    <property type="match status" value="1"/>
</dbReference>
<dbReference type="InterPro" id="IPR032867">
    <property type="entry name" value="DYW_dom"/>
</dbReference>
<evidence type="ECO:0000313" key="5">
    <source>
        <dbReference type="EMBL" id="KAB5564067.1"/>
    </source>
</evidence>
<protein>
    <recommendedName>
        <fullName evidence="4">DYW domain-containing protein</fullName>
    </recommendedName>
</protein>
<evidence type="ECO:0000256" key="3">
    <source>
        <dbReference type="PROSITE-ProRule" id="PRU00708"/>
    </source>
</evidence>
<evidence type="ECO:0000256" key="1">
    <source>
        <dbReference type="ARBA" id="ARBA00006643"/>
    </source>
</evidence>
<feature type="repeat" description="PPR" evidence="3">
    <location>
        <begin position="89"/>
        <end position="123"/>
    </location>
</feature>
<dbReference type="EMBL" id="VDCV01000003">
    <property type="protein sequence ID" value="KAB5564067.1"/>
    <property type="molecule type" value="Genomic_DNA"/>
</dbReference>
<dbReference type="NCBIfam" id="TIGR00756">
    <property type="entry name" value="PPR"/>
    <property type="match status" value="3"/>
</dbReference>
<evidence type="ECO:0000313" key="6">
    <source>
        <dbReference type="Proteomes" id="UP000326939"/>
    </source>
</evidence>
<dbReference type="GO" id="GO:0009451">
    <property type="term" value="P:RNA modification"/>
    <property type="evidence" value="ECO:0007669"/>
    <property type="project" value="InterPro"/>
</dbReference>
<dbReference type="PANTHER" id="PTHR47926">
    <property type="entry name" value="PENTATRICOPEPTIDE REPEAT-CONTAINING PROTEIN"/>
    <property type="match status" value="1"/>
</dbReference>
<dbReference type="FunFam" id="1.25.40.10:FF:000158">
    <property type="entry name" value="pentatricopeptide repeat-containing protein At2g33680"/>
    <property type="match status" value="1"/>
</dbReference>
<sequence>MSNSPIEGFLMYQEMREKGLRADPVSLSFVIKCYIRVCSLIGGEQVHARILSDGHQSDSLLLTSLMDLYSLCDKGSEACKVFDEMPQRDTIAWNVLISCYMRNRRTRDVLVIFDGMLSGEFGCEPDDVTCLRLLQACSNLGALEFGEKVHGHIVERGYDNATNLCNSLIAMYSQFGNMDKAFGVFKGMHNKNVVTWSAIISGLAMNGYGREAIGAFEEMLKMGVLPDDLTFTGILSACCNCGLVDKGMLHQAYELIMSMRVKPDSTIWRTLLGACRIHRNVILGERVVEHLIELKAQEAGDYVLLFNLYSSVGNWEKVTELRKFMKKKGIQTTPASSSIELKGKVHEFVVDDVSHPRKDEIYEMLDEICKQLKIAGYVAEITSELPNLDAEEKKYVLSYHSEKLAIAFGVLATPPGTTIRIAKNLRICVDCHNFAKLLSGVYNRQVIITDHTRFHHFRGGHCSCNDYCPYVKGIQIWFMAMHSKVFKTLKEEEDLGSFQQWRTKVCENYTGETELLDIMQELTKLTRARDKHKAIADTFSAWKQKHFDSILATH</sequence>
<organism evidence="5 6">
    <name type="scientific">Salix brachista</name>
    <dbReference type="NCBI Taxonomy" id="2182728"/>
    <lineage>
        <taxon>Eukaryota</taxon>
        <taxon>Viridiplantae</taxon>
        <taxon>Streptophyta</taxon>
        <taxon>Embryophyta</taxon>
        <taxon>Tracheophyta</taxon>
        <taxon>Spermatophyta</taxon>
        <taxon>Magnoliopsida</taxon>
        <taxon>eudicotyledons</taxon>
        <taxon>Gunneridae</taxon>
        <taxon>Pentapetalae</taxon>
        <taxon>rosids</taxon>
        <taxon>fabids</taxon>
        <taxon>Malpighiales</taxon>
        <taxon>Salicaceae</taxon>
        <taxon>Saliceae</taxon>
        <taxon>Salix</taxon>
    </lineage>
</organism>
<comment type="caution">
    <text evidence="5">The sequence shown here is derived from an EMBL/GenBank/DDBJ whole genome shotgun (WGS) entry which is preliminary data.</text>
</comment>
<dbReference type="Pfam" id="PF20430">
    <property type="entry name" value="Eplus_motif"/>
    <property type="match status" value="1"/>
</dbReference>
<accession>A0A5N5NAL6</accession>
<feature type="repeat" description="PPR" evidence="3">
    <location>
        <begin position="192"/>
        <end position="226"/>
    </location>
</feature>
<comment type="similarity">
    <text evidence="1">Belongs to the PPR family. PCMP-H subfamily.</text>
</comment>
<dbReference type="InterPro" id="IPR046848">
    <property type="entry name" value="E_motif"/>
</dbReference>
<dbReference type="Pfam" id="PF14432">
    <property type="entry name" value="DYW_deaminase"/>
    <property type="match status" value="1"/>
</dbReference>
<keyword evidence="6" id="KW-1185">Reference proteome</keyword>
<proteinExistence type="inferred from homology"/>
<name>A0A5N5NAL6_9ROSI</name>